<dbReference type="PANTHER" id="PTHR23077">
    <property type="entry name" value="AAA-FAMILY ATPASE"/>
    <property type="match status" value="1"/>
</dbReference>
<evidence type="ECO:0000313" key="5">
    <source>
        <dbReference type="EMBL" id="KAG0575020.1"/>
    </source>
</evidence>
<dbReference type="InterPro" id="IPR003959">
    <property type="entry name" value="ATPase_AAA_core"/>
</dbReference>
<dbReference type="Proteomes" id="UP000822688">
    <property type="component" value="Chromosome V"/>
</dbReference>
<feature type="compositionally biased region" description="Polar residues" evidence="3">
    <location>
        <begin position="646"/>
        <end position="661"/>
    </location>
</feature>
<feature type="region of interest" description="Disordered" evidence="3">
    <location>
        <begin position="375"/>
        <end position="397"/>
    </location>
</feature>
<dbReference type="Gene3D" id="3.40.50.300">
    <property type="entry name" value="P-loop containing nucleotide triphosphate hydrolases"/>
    <property type="match status" value="2"/>
</dbReference>
<dbReference type="InterPro" id="IPR041569">
    <property type="entry name" value="AAA_lid_3"/>
</dbReference>
<protein>
    <recommendedName>
        <fullName evidence="4">AAA+ ATPase domain-containing protein</fullName>
    </recommendedName>
</protein>
<dbReference type="Pfam" id="PF26429">
    <property type="entry name" value="DPBB_CI111"/>
    <property type="match status" value="1"/>
</dbReference>
<dbReference type="AlphaFoldDB" id="A0A8T0HVD7"/>
<sequence length="1016" mass="109385">MRFGKRRRASFERVRVELQLAAMKEVEEAMVGEALQSQMCTIAAPDMESSSSARLWMSEEAMVSARITTGSLVAVSLRESDSDGPLEPASDPAKVGSKVLASLINISSSYFNVDVPTKLKHNIAGGVFEVAEVWPSRKLVRSGVRLSKHLATSLGNPRQGSAIFLNPISAGQTVIKGDTGIPRLKAEVSECSNLTLQWCPPLENITLPPSPLPPPSPVFKTPTSSNKRKPRTGAGASPFQEKDQFRNSPSPSPVSKMDSRRLESSPGFSNQEEPRFAIQNVGNIAAVRAFFEGDGSKGMSLVQLFAERWLCGRYLMPGSLVSLPMCGCDCLFVVSHNGTLPGVKTHEDSDVEGVLPSSLPIYKVTHKTKIKLVGPPGAKTSSQAEEQQAQSLDVVENENPTGKIKEEVKYTSLGGLERQIAEIKQIVRFSLLRPELLAGYGLTPHRGILLYGPPGTGKSTLARAAASEAGVPLFAINGPDVVSQFYGESEEALRAVFTAAEEAAPSVVVIDEVDAIAPERKDGSEELSQRMVGALLKLMDEGGNKRVLVIAATNRPDTLDPALRRPGRFDKEVEIGVPTSKGRHEILKYHLCNMRHSLREGEILELAASTHGFVGADLSSLCHEAALAALRRCIQLKPNISASLSTLVSPTKSQSNSSMVTSPHDDENNEVSPKKTNPSNTGICSLCTALESVQLDPAVSQGPEELDKIKEAALTVNSDDFEVAKTRVRPSAMREVMLEIPKVRWSDIGGMEDVKQQLQEAVIWPQKHGDRLISIGAQPIRGVLLYGPPGCSKTLLARACASEAGLNFIAVKGPELFSKWVGESEKAVQSLFARARAAAPSIVFFDEIDALAVARSSGDTGGLSVGDRVMSQLLTEMDGLKPSTGVSVIAATNRPDIIDPALLRPGRFDRQLYVGPPDEVSREKIFKIQLRNTPYSPLVKLETLAARTPSYTGADISAVCRVAAMSALEEDLNAVQVEVRHFERALAEVAPSNPGPSPEFFTKFNRGLFSGDSKGA</sequence>
<dbReference type="PANTHER" id="PTHR23077:SF27">
    <property type="entry name" value="ATPASE FAMILY GENE 2 PROTEIN HOMOLOG A"/>
    <property type="match status" value="1"/>
</dbReference>
<keyword evidence="6" id="KW-1185">Reference proteome</keyword>
<proteinExistence type="predicted"/>
<keyword evidence="1" id="KW-0547">Nucleotide-binding</keyword>
<dbReference type="GO" id="GO:0005524">
    <property type="term" value="F:ATP binding"/>
    <property type="evidence" value="ECO:0007669"/>
    <property type="project" value="UniProtKB-KW"/>
</dbReference>
<dbReference type="PROSITE" id="PS00674">
    <property type="entry name" value="AAA"/>
    <property type="match status" value="2"/>
</dbReference>
<dbReference type="InterPro" id="IPR003960">
    <property type="entry name" value="ATPase_AAA_CS"/>
</dbReference>
<dbReference type="GO" id="GO:0016887">
    <property type="term" value="F:ATP hydrolysis activity"/>
    <property type="evidence" value="ECO:0007669"/>
    <property type="project" value="InterPro"/>
</dbReference>
<evidence type="ECO:0000256" key="1">
    <source>
        <dbReference type="ARBA" id="ARBA00022741"/>
    </source>
</evidence>
<feature type="domain" description="AAA+ ATPase" evidence="4">
    <location>
        <begin position="779"/>
        <end position="918"/>
    </location>
</feature>
<organism evidence="5 6">
    <name type="scientific">Ceratodon purpureus</name>
    <name type="common">Fire moss</name>
    <name type="synonym">Dicranum purpureum</name>
    <dbReference type="NCBI Taxonomy" id="3225"/>
    <lineage>
        <taxon>Eukaryota</taxon>
        <taxon>Viridiplantae</taxon>
        <taxon>Streptophyta</taxon>
        <taxon>Embryophyta</taxon>
        <taxon>Bryophyta</taxon>
        <taxon>Bryophytina</taxon>
        <taxon>Bryopsida</taxon>
        <taxon>Dicranidae</taxon>
        <taxon>Pseudoditrichales</taxon>
        <taxon>Ditrichaceae</taxon>
        <taxon>Ceratodon</taxon>
    </lineage>
</organism>
<evidence type="ECO:0000256" key="2">
    <source>
        <dbReference type="ARBA" id="ARBA00022840"/>
    </source>
</evidence>
<dbReference type="Pfam" id="PF17862">
    <property type="entry name" value="AAA_lid_3"/>
    <property type="match status" value="2"/>
</dbReference>
<feature type="compositionally biased region" description="Pro residues" evidence="3">
    <location>
        <begin position="208"/>
        <end position="217"/>
    </location>
</feature>
<accession>A0A8T0HVD7</accession>
<name>A0A8T0HVD7_CERPU</name>
<evidence type="ECO:0000313" key="6">
    <source>
        <dbReference type="Proteomes" id="UP000822688"/>
    </source>
</evidence>
<dbReference type="InterPro" id="IPR027417">
    <property type="entry name" value="P-loop_NTPase"/>
</dbReference>
<dbReference type="CDD" id="cd19511">
    <property type="entry name" value="RecA-like_CDC48_r2-like"/>
    <property type="match status" value="1"/>
</dbReference>
<feature type="compositionally biased region" description="Low complexity" evidence="3">
    <location>
        <begin position="381"/>
        <end position="391"/>
    </location>
</feature>
<reference evidence="5" key="1">
    <citation type="submission" date="2020-06" db="EMBL/GenBank/DDBJ databases">
        <title>WGS assembly of Ceratodon purpureus strain R40.</title>
        <authorList>
            <person name="Carey S.B."/>
            <person name="Jenkins J."/>
            <person name="Shu S."/>
            <person name="Lovell J.T."/>
            <person name="Sreedasyam A."/>
            <person name="Maumus F."/>
            <person name="Tiley G.P."/>
            <person name="Fernandez-Pozo N."/>
            <person name="Barry K."/>
            <person name="Chen C."/>
            <person name="Wang M."/>
            <person name="Lipzen A."/>
            <person name="Daum C."/>
            <person name="Saski C.A."/>
            <person name="Payton A.C."/>
            <person name="Mcbreen J.C."/>
            <person name="Conrad R.E."/>
            <person name="Kollar L.M."/>
            <person name="Olsson S."/>
            <person name="Huttunen S."/>
            <person name="Landis J.B."/>
            <person name="Wickett N.J."/>
            <person name="Johnson M.G."/>
            <person name="Rensing S.A."/>
            <person name="Grimwood J."/>
            <person name="Schmutz J."/>
            <person name="Mcdaniel S.F."/>
        </authorList>
    </citation>
    <scope>NUCLEOTIDE SEQUENCE</scope>
    <source>
        <strain evidence="5">R40</strain>
    </source>
</reference>
<feature type="domain" description="AAA+ ATPase" evidence="4">
    <location>
        <begin position="444"/>
        <end position="579"/>
    </location>
</feature>
<dbReference type="FunFam" id="3.40.50.300:FF:001985">
    <property type="entry name" value="Chromosome 9, whole genome shotgun sequence"/>
    <property type="match status" value="1"/>
</dbReference>
<dbReference type="Gene3D" id="1.10.8.60">
    <property type="match status" value="2"/>
</dbReference>
<evidence type="ECO:0000256" key="3">
    <source>
        <dbReference type="SAM" id="MobiDB-lite"/>
    </source>
</evidence>
<dbReference type="InterPro" id="IPR003593">
    <property type="entry name" value="AAA+_ATPase"/>
</dbReference>
<dbReference type="InterPro" id="IPR058958">
    <property type="entry name" value="DPBB_CI111"/>
</dbReference>
<gene>
    <name evidence="5" type="ORF">KC19_VG311700</name>
</gene>
<comment type="caution">
    <text evidence="5">The sequence shown here is derived from an EMBL/GenBank/DDBJ whole genome shotgun (WGS) entry which is preliminary data.</text>
</comment>
<dbReference type="GO" id="GO:0009507">
    <property type="term" value="C:chloroplast"/>
    <property type="evidence" value="ECO:0007669"/>
    <property type="project" value="TreeGrafter"/>
</dbReference>
<dbReference type="Pfam" id="PF00004">
    <property type="entry name" value="AAA"/>
    <property type="match status" value="2"/>
</dbReference>
<keyword evidence="2" id="KW-0067">ATP-binding</keyword>
<dbReference type="SUPFAM" id="SSF52540">
    <property type="entry name" value="P-loop containing nucleoside triphosphate hydrolases"/>
    <property type="match status" value="2"/>
</dbReference>
<evidence type="ECO:0000259" key="4">
    <source>
        <dbReference type="SMART" id="SM00382"/>
    </source>
</evidence>
<dbReference type="FunFam" id="3.40.50.300:FF:000661">
    <property type="entry name" value="calmodulin-interacting protein 111 isoform X1"/>
    <property type="match status" value="1"/>
</dbReference>
<feature type="region of interest" description="Disordered" evidence="3">
    <location>
        <begin position="646"/>
        <end position="678"/>
    </location>
</feature>
<dbReference type="SMART" id="SM00382">
    <property type="entry name" value="AAA"/>
    <property type="match status" value="2"/>
</dbReference>
<dbReference type="InterPro" id="IPR050168">
    <property type="entry name" value="AAA_ATPase_domain"/>
</dbReference>
<feature type="region of interest" description="Disordered" evidence="3">
    <location>
        <begin position="207"/>
        <end position="273"/>
    </location>
</feature>
<dbReference type="EMBL" id="CM026426">
    <property type="protein sequence ID" value="KAG0575020.1"/>
    <property type="molecule type" value="Genomic_DNA"/>
</dbReference>